<evidence type="ECO:0000313" key="1">
    <source>
        <dbReference type="EMBL" id="MDO1451094.1"/>
    </source>
</evidence>
<accession>A0ABT8RG65</accession>
<reference evidence="1" key="1">
    <citation type="submission" date="2023-07" db="EMBL/GenBank/DDBJ databases">
        <title>The genome sequence of Rhodocytophaga aerolata KACC 12507.</title>
        <authorList>
            <person name="Zhang X."/>
        </authorList>
    </citation>
    <scope>NUCLEOTIDE SEQUENCE</scope>
    <source>
        <strain evidence="1">KACC 12507</strain>
    </source>
</reference>
<protein>
    <submittedName>
        <fullName evidence="1">DUF5677 domain-containing protein</fullName>
    </submittedName>
</protein>
<dbReference type="RefSeq" id="WP_302041893.1">
    <property type="nucleotide sequence ID" value="NZ_JAUKPO010000042.1"/>
</dbReference>
<comment type="caution">
    <text evidence="1">The sequence shown here is derived from an EMBL/GenBank/DDBJ whole genome shotgun (WGS) entry which is preliminary data.</text>
</comment>
<evidence type="ECO:0000313" key="2">
    <source>
        <dbReference type="Proteomes" id="UP001168528"/>
    </source>
</evidence>
<dbReference type="Proteomes" id="UP001168528">
    <property type="component" value="Unassembled WGS sequence"/>
</dbReference>
<gene>
    <name evidence="1" type="ORF">Q0590_32775</name>
</gene>
<sequence length="318" mass="37429">MNKSELRLLYTTLMDASSIDVCINHLDMFIEYLLKVTIVHHQEPVFSYATRDAKMVNQMMLSKAMHLRKLLEGVGYESIMLNTGINSIVDPTIIASLVRNIYETVCMFHLIYIKTQTKDEREILYYLWVIAGLKFRQRFAKITTQKENQQKHEEEKLNIESLVEKIKKSSLFLQIDEKSQKIILSKIQDKDYKICFEDNKVKPLSWQQISDILTNKHPLFEEMYTYFSLYAHPSNVSVFQFAEMFGKDDEAYKFKTTNNMRYCFALLSIFIADYIKVFPGTQKTFDSLPIELQIMLNAYNKMIRGENFSINDAWKVLN</sequence>
<proteinExistence type="predicted"/>
<organism evidence="1 2">
    <name type="scientific">Rhodocytophaga aerolata</name>
    <dbReference type="NCBI Taxonomy" id="455078"/>
    <lineage>
        <taxon>Bacteria</taxon>
        <taxon>Pseudomonadati</taxon>
        <taxon>Bacteroidota</taxon>
        <taxon>Cytophagia</taxon>
        <taxon>Cytophagales</taxon>
        <taxon>Rhodocytophagaceae</taxon>
        <taxon>Rhodocytophaga</taxon>
    </lineage>
</organism>
<name>A0ABT8RG65_9BACT</name>
<dbReference type="EMBL" id="JAUKPO010000042">
    <property type="protein sequence ID" value="MDO1451094.1"/>
    <property type="molecule type" value="Genomic_DNA"/>
</dbReference>
<keyword evidence="2" id="KW-1185">Reference proteome</keyword>